<feature type="region of interest" description="Disordered" evidence="1">
    <location>
        <begin position="71"/>
        <end position="113"/>
    </location>
</feature>
<dbReference type="EMBL" id="BGZL01000020">
    <property type="protein sequence ID" value="GBQ03592.1"/>
    <property type="molecule type" value="Genomic_DNA"/>
</dbReference>
<organism evidence="2 3">
    <name type="scientific">Streptomyces spongiicola</name>
    <dbReference type="NCBI Taxonomy" id="1690221"/>
    <lineage>
        <taxon>Bacteria</taxon>
        <taxon>Bacillati</taxon>
        <taxon>Actinomycetota</taxon>
        <taxon>Actinomycetes</taxon>
        <taxon>Kitasatosporales</taxon>
        <taxon>Streptomycetaceae</taxon>
        <taxon>Streptomyces</taxon>
    </lineage>
</organism>
<dbReference type="AlphaFoldDB" id="A0A388T5W0"/>
<comment type="caution">
    <text evidence="2">The sequence shown here is derived from an EMBL/GenBank/DDBJ whole genome shotgun (WGS) entry which is preliminary data.</text>
</comment>
<dbReference type="Proteomes" id="UP000265354">
    <property type="component" value="Unassembled WGS sequence"/>
</dbReference>
<gene>
    <name evidence="2" type="ORF">SSP531S_50670</name>
</gene>
<evidence type="ECO:0000313" key="3">
    <source>
        <dbReference type="Proteomes" id="UP000265354"/>
    </source>
</evidence>
<protein>
    <submittedName>
        <fullName evidence="2">Uncharacterized protein</fullName>
    </submittedName>
</protein>
<accession>A0A388T5W0</accession>
<name>A0A388T5W0_9ACTN</name>
<reference evidence="2 3" key="1">
    <citation type="submission" date="2018-07" db="EMBL/GenBank/DDBJ databases">
        <title>Whole Genome Shotgun Sequence of Streptomyces spongiicola strain 531S.</title>
        <authorList>
            <person name="Dohra H."/>
            <person name="Kodani S."/>
        </authorList>
    </citation>
    <scope>NUCLEOTIDE SEQUENCE [LARGE SCALE GENOMIC DNA]</scope>
    <source>
        <strain evidence="2 3">531S</strain>
    </source>
</reference>
<evidence type="ECO:0000256" key="1">
    <source>
        <dbReference type="SAM" id="MobiDB-lite"/>
    </source>
</evidence>
<proteinExistence type="predicted"/>
<sequence>MWIRASQAEICYWAPYSLCGTKRMRKVLKSPKTMTLTTGLTAPPPPAATPALTDTLARRDVQHFDLVAIRPHKRSGSQSDRESAAALENGSTVAARCLRPRRRTNLSPTGATG</sequence>
<evidence type="ECO:0000313" key="2">
    <source>
        <dbReference type="EMBL" id="GBQ03592.1"/>
    </source>
</evidence>